<evidence type="ECO:0000256" key="1">
    <source>
        <dbReference type="ARBA" id="ARBA00009995"/>
    </source>
</evidence>
<accession>A0AAD8SIQ3</accession>
<dbReference type="InterPro" id="IPR002213">
    <property type="entry name" value="UDP_glucos_trans"/>
</dbReference>
<keyword evidence="4" id="KW-1185">Reference proteome</keyword>
<comment type="caution">
    <text evidence="3">The sequence shown here is derived from an EMBL/GenBank/DDBJ whole genome shotgun (WGS) entry which is preliminary data.</text>
</comment>
<dbReference type="GO" id="GO:0035251">
    <property type="term" value="F:UDP-glucosyltransferase activity"/>
    <property type="evidence" value="ECO:0007669"/>
    <property type="project" value="TreeGrafter"/>
</dbReference>
<dbReference type="CDD" id="cd03784">
    <property type="entry name" value="GT1_Gtf-like"/>
    <property type="match status" value="1"/>
</dbReference>
<sequence length="465" mass="50676">MNEESSAKRAHFVFIPLMAQGHIIPAIDTALLLCTRGALCSIIATPATAARIRPSIEQSGLEVRLLEFPLEYVSDGADNMDNISAERVVGYFQAVALLRAPVEEHLRTHAPRVTCIVSDFCHPWTSALAASLGVPRLSFLAIPALSALCELEADQVDEPVMVPVPGWKKRVQLTRDQTARFFSEPCWRAVRKEIYGAQAEVDGMILTTFLELEPEYVRGFAAASGKQVWTVGPVSLHHQLTGVGGGLVKTARGDAATVDADEYLRWLDGKEGGSVVYVSFGTLAPTMEPEQLLELGLGLEASGYPFIWVFNKADHLGEPQLRQLQARVAGHGRIVTGWVPQLLILSHAAVGCFLTHCGWNSIMETIMTAKPVVTWPRLLDSDQPVNEKLVVDELGIGLSIRPKEPDMAVRREVIKAALTTVLCGGEEGQEMRTRVSELSLKATEAMQPGGSSHANLCDLVNRFTI</sequence>
<protein>
    <recommendedName>
        <fullName evidence="5">Glycosyltransferase</fullName>
    </recommendedName>
</protein>
<evidence type="ECO:0000313" key="4">
    <source>
        <dbReference type="Proteomes" id="UP001231189"/>
    </source>
</evidence>
<dbReference type="Pfam" id="PF00201">
    <property type="entry name" value="UDPGT"/>
    <property type="match status" value="1"/>
</dbReference>
<name>A0AAD8SIQ3_LOLMU</name>
<dbReference type="Proteomes" id="UP001231189">
    <property type="component" value="Unassembled WGS sequence"/>
</dbReference>
<dbReference type="PANTHER" id="PTHR48047:SF223">
    <property type="entry name" value="GLYCOSYLTRANSFERASE"/>
    <property type="match status" value="1"/>
</dbReference>
<dbReference type="SUPFAM" id="SSF53756">
    <property type="entry name" value="UDP-Glycosyltransferase/glycogen phosphorylase"/>
    <property type="match status" value="1"/>
</dbReference>
<organism evidence="3 4">
    <name type="scientific">Lolium multiflorum</name>
    <name type="common">Italian ryegrass</name>
    <name type="synonym">Lolium perenne subsp. multiflorum</name>
    <dbReference type="NCBI Taxonomy" id="4521"/>
    <lineage>
        <taxon>Eukaryota</taxon>
        <taxon>Viridiplantae</taxon>
        <taxon>Streptophyta</taxon>
        <taxon>Embryophyta</taxon>
        <taxon>Tracheophyta</taxon>
        <taxon>Spermatophyta</taxon>
        <taxon>Magnoliopsida</taxon>
        <taxon>Liliopsida</taxon>
        <taxon>Poales</taxon>
        <taxon>Poaceae</taxon>
        <taxon>BOP clade</taxon>
        <taxon>Pooideae</taxon>
        <taxon>Poodae</taxon>
        <taxon>Poeae</taxon>
        <taxon>Poeae Chloroplast Group 2 (Poeae type)</taxon>
        <taxon>Loliodinae</taxon>
        <taxon>Loliinae</taxon>
        <taxon>Lolium</taxon>
    </lineage>
</organism>
<dbReference type="EMBL" id="JAUUTY010000004">
    <property type="protein sequence ID" value="KAK1652911.1"/>
    <property type="molecule type" value="Genomic_DNA"/>
</dbReference>
<evidence type="ECO:0000256" key="2">
    <source>
        <dbReference type="ARBA" id="ARBA00022679"/>
    </source>
</evidence>
<evidence type="ECO:0008006" key="5">
    <source>
        <dbReference type="Google" id="ProtNLM"/>
    </source>
</evidence>
<evidence type="ECO:0000313" key="3">
    <source>
        <dbReference type="EMBL" id="KAK1652911.1"/>
    </source>
</evidence>
<keyword evidence="2" id="KW-0808">Transferase</keyword>
<reference evidence="3" key="1">
    <citation type="submission" date="2023-07" db="EMBL/GenBank/DDBJ databases">
        <title>A chromosome-level genome assembly of Lolium multiflorum.</title>
        <authorList>
            <person name="Chen Y."/>
            <person name="Copetti D."/>
            <person name="Kolliker R."/>
            <person name="Studer B."/>
        </authorList>
    </citation>
    <scope>NUCLEOTIDE SEQUENCE</scope>
    <source>
        <strain evidence="3">02402/16</strain>
        <tissue evidence="3">Leaf</tissue>
    </source>
</reference>
<dbReference type="PANTHER" id="PTHR48047">
    <property type="entry name" value="GLYCOSYLTRANSFERASE"/>
    <property type="match status" value="1"/>
</dbReference>
<dbReference type="AlphaFoldDB" id="A0AAD8SIQ3"/>
<dbReference type="FunFam" id="3.40.50.2000:FF:000060">
    <property type="entry name" value="Glycosyltransferase"/>
    <property type="match status" value="1"/>
</dbReference>
<proteinExistence type="inferred from homology"/>
<gene>
    <name evidence="3" type="ORF">QYE76_070716</name>
</gene>
<dbReference type="Gene3D" id="3.40.50.2000">
    <property type="entry name" value="Glycogen Phosphorylase B"/>
    <property type="match status" value="2"/>
</dbReference>
<comment type="similarity">
    <text evidence="1">Belongs to the UDP-glycosyltransferase family.</text>
</comment>